<evidence type="ECO:0000313" key="4">
    <source>
        <dbReference type="Proteomes" id="UP000683360"/>
    </source>
</evidence>
<reference evidence="3" key="1">
    <citation type="submission" date="2021-03" db="EMBL/GenBank/DDBJ databases">
        <authorList>
            <person name="Bekaert M."/>
        </authorList>
    </citation>
    <scope>NUCLEOTIDE SEQUENCE</scope>
</reference>
<feature type="region of interest" description="Disordered" evidence="2">
    <location>
        <begin position="142"/>
        <end position="165"/>
    </location>
</feature>
<dbReference type="GO" id="GO:0003677">
    <property type="term" value="F:DNA binding"/>
    <property type="evidence" value="ECO:0007669"/>
    <property type="project" value="InterPro"/>
</dbReference>
<dbReference type="EMBL" id="CAJPWZ010002903">
    <property type="protein sequence ID" value="CAG2247462.1"/>
    <property type="molecule type" value="Genomic_DNA"/>
</dbReference>
<proteinExistence type="predicted"/>
<dbReference type="PANTHER" id="PTHR35617:SF3">
    <property type="entry name" value="CORE-BINDING (CB) DOMAIN-CONTAINING PROTEIN"/>
    <property type="match status" value="1"/>
</dbReference>
<accession>A0A8S3UXV4</accession>
<dbReference type="AlphaFoldDB" id="A0A8S3UXV4"/>
<dbReference type="InterPro" id="IPR013762">
    <property type="entry name" value="Integrase-like_cat_sf"/>
</dbReference>
<dbReference type="GO" id="GO:0006310">
    <property type="term" value="P:DNA recombination"/>
    <property type="evidence" value="ECO:0007669"/>
    <property type="project" value="UniProtKB-KW"/>
</dbReference>
<feature type="compositionally biased region" description="Polar residues" evidence="2">
    <location>
        <begin position="205"/>
        <end position="216"/>
    </location>
</feature>
<name>A0A8S3UXV4_MYTED</name>
<evidence type="ECO:0000313" key="3">
    <source>
        <dbReference type="EMBL" id="CAG2247462.1"/>
    </source>
</evidence>
<dbReference type="Gene3D" id="1.10.443.10">
    <property type="entry name" value="Intergrase catalytic core"/>
    <property type="match status" value="1"/>
</dbReference>
<dbReference type="PANTHER" id="PTHR35617">
    <property type="entry name" value="PHAGE_INTEGRASE DOMAIN-CONTAINING PROTEIN"/>
    <property type="match status" value="1"/>
</dbReference>
<sequence>MEGIHSVKDLIQKSDWMIKIDLTDAYLTVPVLKQHQKYVQFQWQGKDLSISGTSLWNFSRPTSIHKINESPSKFSKTTGYTSSGLLGRYLNIEPIKREMSVRSTTYSKASSKFRISNKRKEISFCPISTNAFSRISSELGRYESVPSNPKNTKNTKIMQGGKKFSKNNSEKTIRINRKSDSFNSSNFSSPTALQTFTGRKKSKAQPDSQLQFRTSPISKSSKRIKLVDTPVNSLEWEVSNFHPTICNHPNRCKQCGMGSSNEQNWESRHHSDSSNWKLHSKVFNSLMKQTMTCNIDLFADRSNNQLQTYISWLPDPGALAFNALLHPWTSFKAYAFPPFLLDSSMSEKNKSRENNCSSDNSCLDGTAMVCNIAGNVNTTSNSVADISRSTTVVSRGTSPNDSKQIASTSRVACLRRSYQTMSISEESVNPDLDLKTLTKKLTILLAIAAPKRSSEIARLDIRFMQINNEGAKFQLPGLSKTQSDCNSKEIFYPKFEDNLKLCVVDCLQAYLKRSVDFREVDMSKPNPLLRTLVKPHKGASSNTIANWIKDIMKLAGIDTAKFKAHSTRGSSTSKAKGQGVSISEILKIADWSNALTFKKFYFRPLQEDSSNDQFSKKVLSLPSALSEPIFSAVQQFHGDTAD</sequence>
<organism evidence="3 4">
    <name type="scientific">Mytilus edulis</name>
    <name type="common">Blue mussel</name>
    <dbReference type="NCBI Taxonomy" id="6550"/>
    <lineage>
        <taxon>Eukaryota</taxon>
        <taxon>Metazoa</taxon>
        <taxon>Spiralia</taxon>
        <taxon>Lophotrochozoa</taxon>
        <taxon>Mollusca</taxon>
        <taxon>Bivalvia</taxon>
        <taxon>Autobranchia</taxon>
        <taxon>Pteriomorphia</taxon>
        <taxon>Mytilida</taxon>
        <taxon>Mytiloidea</taxon>
        <taxon>Mytilidae</taxon>
        <taxon>Mytilinae</taxon>
        <taxon>Mytilus</taxon>
    </lineage>
</organism>
<dbReference type="GO" id="GO:0015074">
    <property type="term" value="P:DNA integration"/>
    <property type="evidence" value="ECO:0007669"/>
    <property type="project" value="InterPro"/>
</dbReference>
<keyword evidence="1" id="KW-0233">DNA recombination</keyword>
<feature type="compositionally biased region" description="Polar residues" evidence="2">
    <location>
        <begin position="145"/>
        <end position="157"/>
    </location>
</feature>
<gene>
    <name evidence="3" type="ORF">MEDL_59364</name>
</gene>
<evidence type="ECO:0000256" key="1">
    <source>
        <dbReference type="ARBA" id="ARBA00023172"/>
    </source>
</evidence>
<dbReference type="Proteomes" id="UP000683360">
    <property type="component" value="Unassembled WGS sequence"/>
</dbReference>
<dbReference type="OrthoDB" id="10068174at2759"/>
<feature type="region of interest" description="Disordered" evidence="2">
    <location>
        <begin position="180"/>
        <end position="216"/>
    </location>
</feature>
<evidence type="ECO:0000256" key="2">
    <source>
        <dbReference type="SAM" id="MobiDB-lite"/>
    </source>
</evidence>
<protein>
    <recommendedName>
        <fullName evidence="5">Tyr recombinase domain-containing protein</fullName>
    </recommendedName>
</protein>
<comment type="caution">
    <text evidence="3">The sequence shown here is derived from an EMBL/GenBank/DDBJ whole genome shotgun (WGS) entry which is preliminary data.</text>
</comment>
<keyword evidence="4" id="KW-1185">Reference proteome</keyword>
<dbReference type="InterPro" id="IPR011010">
    <property type="entry name" value="DNA_brk_join_enz"/>
</dbReference>
<dbReference type="SUPFAM" id="SSF56349">
    <property type="entry name" value="DNA breaking-rejoining enzymes"/>
    <property type="match status" value="1"/>
</dbReference>
<evidence type="ECO:0008006" key="5">
    <source>
        <dbReference type="Google" id="ProtNLM"/>
    </source>
</evidence>